<evidence type="ECO:0000313" key="1">
    <source>
        <dbReference type="EMBL" id="KAK3884968.1"/>
    </source>
</evidence>
<keyword evidence="2" id="KW-1185">Reference proteome</keyword>
<dbReference type="AlphaFoldDB" id="A0AAE1G235"/>
<sequence>MVFVLLDIKRKMKQEASVSASTSLYDSEVRYVNGGMPKVVARYRRALVKQQQSATATPTTKKKRRSTLLHLLRDGGEGKAMANIFKKLTSFIRDIEMYYDDNELPSSLRDKLAADPYVNTSSVFSKFAKLYSPMHAKASWSAEQLITASPFSMGSTAVSSTSTALVLPTRHMVNKALLMTEKDIETLTL</sequence>
<reference evidence="1" key="1">
    <citation type="submission" date="2023-10" db="EMBL/GenBank/DDBJ databases">
        <title>Genome assemblies of two species of porcelain crab, Petrolisthes cinctipes and Petrolisthes manimaculis (Anomura: Porcellanidae).</title>
        <authorList>
            <person name="Angst P."/>
        </authorList>
    </citation>
    <scope>NUCLEOTIDE SEQUENCE</scope>
    <source>
        <strain evidence="1">PB745_01</strain>
        <tissue evidence="1">Gill</tissue>
    </source>
</reference>
<gene>
    <name evidence="1" type="ORF">Pcinc_010811</name>
</gene>
<protein>
    <submittedName>
        <fullName evidence="1">Uncharacterized protein</fullName>
    </submittedName>
</protein>
<evidence type="ECO:0000313" key="2">
    <source>
        <dbReference type="Proteomes" id="UP001286313"/>
    </source>
</evidence>
<proteinExistence type="predicted"/>
<dbReference type="Proteomes" id="UP001286313">
    <property type="component" value="Unassembled WGS sequence"/>
</dbReference>
<name>A0AAE1G235_PETCI</name>
<dbReference type="EMBL" id="JAWQEG010000835">
    <property type="protein sequence ID" value="KAK3884968.1"/>
    <property type="molecule type" value="Genomic_DNA"/>
</dbReference>
<comment type="caution">
    <text evidence="1">The sequence shown here is derived from an EMBL/GenBank/DDBJ whole genome shotgun (WGS) entry which is preliminary data.</text>
</comment>
<organism evidence="1 2">
    <name type="scientific">Petrolisthes cinctipes</name>
    <name type="common">Flat porcelain crab</name>
    <dbReference type="NCBI Taxonomy" id="88211"/>
    <lineage>
        <taxon>Eukaryota</taxon>
        <taxon>Metazoa</taxon>
        <taxon>Ecdysozoa</taxon>
        <taxon>Arthropoda</taxon>
        <taxon>Crustacea</taxon>
        <taxon>Multicrustacea</taxon>
        <taxon>Malacostraca</taxon>
        <taxon>Eumalacostraca</taxon>
        <taxon>Eucarida</taxon>
        <taxon>Decapoda</taxon>
        <taxon>Pleocyemata</taxon>
        <taxon>Anomura</taxon>
        <taxon>Galatheoidea</taxon>
        <taxon>Porcellanidae</taxon>
        <taxon>Petrolisthes</taxon>
    </lineage>
</organism>
<accession>A0AAE1G235</accession>